<feature type="transmembrane region" description="Helical" evidence="2">
    <location>
        <begin position="20"/>
        <end position="42"/>
    </location>
</feature>
<feature type="transmembrane region" description="Helical" evidence="2">
    <location>
        <begin position="54"/>
        <end position="71"/>
    </location>
</feature>
<comment type="caution">
    <text evidence="3">The sequence shown here is derived from an EMBL/GenBank/DDBJ whole genome shotgun (WGS) entry which is preliminary data.</text>
</comment>
<evidence type="ECO:0000256" key="1">
    <source>
        <dbReference type="SAM" id="MobiDB-lite"/>
    </source>
</evidence>
<evidence type="ECO:0000313" key="3">
    <source>
        <dbReference type="EMBL" id="GBE78194.1"/>
    </source>
</evidence>
<dbReference type="AlphaFoldDB" id="A0A401G7R0"/>
<evidence type="ECO:0000256" key="2">
    <source>
        <dbReference type="SAM" id="Phobius"/>
    </source>
</evidence>
<keyword evidence="2" id="KW-1133">Transmembrane helix</keyword>
<feature type="region of interest" description="Disordered" evidence="1">
    <location>
        <begin position="139"/>
        <end position="171"/>
    </location>
</feature>
<accession>A0A401G7R0</accession>
<dbReference type="OrthoDB" id="2500246at2759"/>
<keyword evidence="4" id="KW-1185">Reference proteome</keyword>
<organism evidence="3 4">
    <name type="scientific">Sparassis crispa</name>
    <dbReference type="NCBI Taxonomy" id="139825"/>
    <lineage>
        <taxon>Eukaryota</taxon>
        <taxon>Fungi</taxon>
        <taxon>Dikarya</taxon>
        <taxon>Basidiomycota</taxon>
        <taxon>Agaricomycotina</taxon>
        <taxon>Agaricomycetes</taxon>
        <taxon>Polyporales</taxon>
        <taxon>Sparassidaceae</taxon>
        <taxon>Sparassis</taxon>
    </lineage>
</organism>
<sequence length="171" mass="18761">MDFVQRLDPSKLVLVETILSFSVLAFDAPTYNLPIFLFGVYAQETSDAVQSLQTFIYLLSASILYDIIWMYNYPQHWFIKLITILTLVLKVPTLLAFVTTLHQRGANLSSLGFRGNDLGGATVWSMPGGFTSAGRDGYQTVDEPADVQTPKPLGSTPAPNNQTAPGAYHAV</sequence>
<dbReference type="Proteomes" id="UP000287166">
    <property type="component" value="Unassembled WGS sequence"/>
</dbReference>
<name>A0A401G7R0_9APHY</name>
<evidence type="ECO:0000313" key="4">
    <source>
        <dbReference type="Proteomes" id="UP000287166"/>
    </source>
</evidence>
<dbReference type="InParanoid" id="A0A401G7R0"/>
<dbReference type="RefSeq" id="XP_027609107.1">
    <property type="nucleotide sequence ID" value="XM_027753306.1"/>
</dbReference>
<keyword evidence="2" id="KW-0472">Membrane</keyword>
<dbReference type="GeneID" id="38775111"/>
<proteinExistence type="predicted"/>
<keyword evidence="2" id="KW-0812">Transmembrane</keyword>
<feature type="transmembrane region" description="Helical" evidence="2">
    <location>
        <begin position="77"/>
        <end position="98"/>
    </location>
</feature>
<protein>
    <submittedName>
        <fullName evidence="3">Uncharacterized protein</fullName>
    </submittedName>
</protein>
<dbReference type="EMBL" id="BFAD01000001">
    <property type="protein sequence ID" value="GBE78194.1"/>
    <property type="molecule type" value="Genomic_DNA"/>
</dbReference>
<reference evidence="3 4" key="1">
    <citation type="journal article" date="2018" name="Sci. Rep.">
        <title>Genome sequence of the cauliflower mushroom Sparassis crispa (Hanabiratake) and its association with beneficial usage.</title>
        <authorList>
            <person name="Kiyama R."/>
            <person name="Furutani Y."/>
            <person name="Kawaguchi K."/>
            <person name="Nakanishi T."/>
        </authorList>
    </citation>
    <scope>NUCLEOTIDE SEQUENCE [LARGE SCALE GENOMIC DNA]</scope>
</reference>
<gene>
    <name evidence="3" type="ORF">SCP_0110770</name>
</gene>